<feature type="domain" description="Methyltransferase" evidence="1">
    <location>
        <begin position="40"/>
        <end position="130"/>
    </location>
</feature>
<dbReference type="PANTHER" id="PTHR43464">
    <property type="entry name" value="METHYLTRANSFERASE"/>
    <property type="match status" value="1"/>
</dbReference>
<dbReference type="GO" id="GO:0008168">
    <property type="term" value="F:methyltransferase activity"/>
    <property type="evidence" value="ECO:0007669"/>
    <property type="project" value="UniProtKB-KW"/>
</dbReference>
<dbReference type="EMBL" id="JACJVP010000037">
    <property type="protein sequence ID" value="MBB6673339.1"/>
    <property type="molecule type" value="Genomic_DNA"/>
</dbReference>
<evidence type="ECO:0000313" key="3">
    <source>
        <dbReference type="Proteomes" id="UP000547209"/>
    </source>
</evidence>
<dbReference type="SUPFAM" id="SSF53335">
    <property type="entry name" value="S-adenosyl-L-methionine-dependent methyltransferases"/>
    <property type="match status" value="1"/>
</dbReference>
<dbReference type="Proteomes" id="UP000547209">
    <property type="component" value="Unassembled WGS sequence"/>
</dbReference>
<sequence length="188" mass="21850">MAYMGGQAYWDRKFVKRDNQILNPEQSLVEHIRFFKKGSVLDIACGDGRNALFLLENHFKVTGVDFSGEALNRLNKFAAERKYAVHTIQMDLSDLEAWRDIGVFDNVVINHYRLGKNRMSRMNEHLADGGVLFVCGFGHKHQDETSVREEDLIQPADFEDVERVMERLAYVEHQDRNGFFVTYVFRKA</sequence>
<name>A0A7X0RWE5_9BACL</name>
<keyword evidence="2" id="KW-0489">Methyltransferase</keyword>
<evidence type="ECO:0000313" key="2">
    <source>
        <dbReference type="EMBL" id="MBB6673339.1"/>
    </source>
</evidence>
<reference evidence="2 3" key="1">
    <citation type="submission" date="2020-08" db="EMBL/GenBank/DDBJ databases">
        <title>Cohnella phylogeny.</title>
        <authorList>
            <person name="Dunlap C."/>
        </authorList>
    </citation>
    <scope>NUCLEOTIDE SEQUENCE [LARGE SCALE GENOMIC DNA]</scope>
    <source>
        <strain evidence="2 3">DSM 28246</strain>
    </source>
</reference>
<evidence type="ECO:0000259" key="1">
    <source>
        <dbReference type="Pfam" id="PF13649"/>
    </source>
</evidence>
<dbReference type="InterPro" id="IPR041698">
    <property type="entry name" value="Methyltransf_25"/>
</dbReference>
<dbReference type="AlphaFoldDB" id="A0A7X0RWE5"/>
<organism evidence="2 3">
    <name type="scientific">Cohnella nanjingensis</name>
    <dbReference type="NCBI Taxonomy" id="1387779"/>
    <lineage>
        <taxon>Bacteria</taxon>
        <taxon>Bacillati</taxon>
        <taxon>Bacillota</taxon>
        <taxon>Bacilli</taxon>
        <taxon>Bacillales</taxon>
        <taxon>Paenibacillaceae</taxon>
        <taxon>Cohnella</taxon>
    </lineage>
</organism>
<protein>
    <submittedName>
        <fullName evidence="2">Class I SAM-dependent methyltransferase</fullName>
    </submittedName>
</protein>
<dbReference type="InterPro" id="IPR029063">
    <property type="entry name" value="SAM-dependent_MTases_sf"/>
</dbReference>
<dbReference type="Pfam" id="PF13649">
    <property type="entry name" value="Methyltransf_25"/>
    <property type="match status" value="1"/>
</dbReference>
<dbReference type="Gene3D" id="3.40.50.150">
    <property type="entry name" value="Vaccinia Virus protein VP39"/>
    <property type="match status" value="1"/>
</dbReference>
<keyword evidence="2" id="KW-0808">Transferase</keyword>
<dbReference type="CDD" id="cd02440">
    <property type="entry name" value="AdoMet_MTases"/>
    <property type="match status" value="1"/>
</dbReference>
<dbReference type="RefSeq" id="WP_185671207.1">
    <property type="nucleotide sequence ID" value="NZ_JACJVP010000037.1"/>
</dbReference>
<accession>A0A7X0RWE5</accession>
<keyword evidence="3" id="KW-1185">Reference proteome</keyword>
<gene>
    <name evidence="2" type="ORF">H7C19_21920</name>
</gene>
<proteinExistence type="predicted"/>
<comment type="caution">
    <text evidence="2">The sequence shown here is derived from an EMBL/GenBank/DDBJ whole genome shotgun (WGS) entry which is preliminary data.</text>
</comment>
<dbReference type="PANTHER" id="PTHR43464:SF49">
    <property type="entry name" value="TELLURITE METHYLTRANSFERASE"/>
    <property type="match status" value="1"/>
</dbReference>
<dbReference type="GO" id="GO:0032259">
    <property type="term" value="P:methylation"/>
    <property type="evidence" value="ECO:0007669"/>
    <property type="project" value="UniProtKB-KW"/>
</dbReference>